<evidence type="ECO:0000256" key="2">
    <source>
        <dbReference type="ARBA" id="ARBA00022679"/>
    </source>
</evidence>
<dbReference type="Pfam" id="PF01209">
    <property type="entry name" value="Ubie_methyltran"/>
    <property type="match status" value="1"/>
</dbReference>
<dbReference type="GO" id="GO:0008168">
    <property type="term" value="F:methyltransferase activity"/>
    <property type="evidence" value="ECO:0007669"/>
    <property type="project" value="UniProtKB-KW"/>
</dbReference>
<comment type="caution">
    <text evidence="4">Lacks conserved residue(s) required for the propagation of feature annotation.</text>
</comment>
<evidence type="ECO:0000313" key="5">
    <source>
        <dbReference type="EMBL" id="GAA0354058.1"/>
    </source>
</evidence>
<dbReference type="GO" id="GO:0032259">
    <property type="term" value="P:methylation"/>
    <property type="evidence" value="ECO:0007669"/>
    <property type="project" value="UniProtKB-KW"/>
</dbReference>
<dbReference type="EMBL" id="BAAABM010000045">
    <property type="protein sequence ID" value="GAA0354058.1"/>
    <property type="molecule type" value="Genomic_DNA"/>
</dbReference>
<evidence type="ECO:0000256" key="4">
    <source>
        <dbReference type="HAMAP-Rule" id="MF_01813"/>
    </source>
</evidence>
<keyword evidence="6" id="KW-1185">Reference proteome</keyword>
<dbReference type="PANTHER" id="PTHR43591:SF24">
    <property type="entry name" value="2-METHOXY-6-POLYPRENYL-1,4-BENZOQUINOL METHYLASE, MITOCHONDRIAL"/>
    <property type="match status" value="1"/>
</dbReference>
<feature type="binding site" evidence="4">
    <location>
        <begin position="100"/>
        <end position="101"/>
    </location>
    <ligand>
        <name>S-adenosyl-L-methionine</name>
        <dbReference type="ChEBI" id="CHEBI:59789"/>
    </ligand>
</feature>
<dbReference type="CDD" id="cd02440">
    <property type="entry name" value="AdoMet_MTases"/>
    <property type="match status" value="1"/>
</dbReference>
<dbReference type="InterPro" id="IPR029063">
    <property type="entry name" value="SAM-dependent_MTases_sf"/>
</dbReference>
<organism evidence="5 6">
    <name type="scientific">Actinoallomurus spadix</name>
    <dbReference type="NCBI Taxonomy" id="79912"/>
    <lineage>
        <taxon>Bacteria</taxon>
        <taxon>Bacillati</taxon>
        <taxon>Actinomycetota</taxon>
        <taxon>Actinomycetes</taxon>
        <taxon>Streptosporangiales</taxon>
        <taxon>Thermomonosporaceae</taxon>
        <taxon>Actinoallomurus</taxon>
    </lineage>
</organism>
<feature type="binding site" evidence="4">
    <location>
        <position position="78"/>
    </location>
    <ligand>
        <name>S-adenosyl-L-methionine</name>
        <dbReference type="ChEBI" id="CHEBI:59789"/>
    </ligand>
</feature>
<keyword evidence="2 4" id="KW-0808">Transferase</keyword>
<dbReference type="Gene3D" id="3.40.50.150">
    <property type="entry name" value="Vaccinia Virus protein VP39"/>
    <property type="match status" value="1"/>
</dbReference>
<dbReference type="InterPro" id="IPR004033">
    <property type="entry name" value="UbiE/COQ5_MeTrFase"/>
</dbReference>
<comment type="similarity">
    <text evidence="4">Belongs to the class I-like SAM-binding methyltransferase superfamily. MenG/UbiE family.</text>
</comment>
<dbReference type="HAMAP" id="MF_01813">
    <property type="entry name" value="MenG_UbiE_methyltr"/>
    <property type="match status" value="1"/>
</dbReference>
<comment type="function">
    <text evidence="4">Methyltransferase required for the conversion of demethylmenaquinol (DMKH2) to menaquinol (MKH2).</text>
</comment>
<comment type="catalytic activity">
    <reaction evidence="4">
        <text>a 2-demethylmenaquinol + S-adenosyl-L-methionine = a menaquinol + S-adenosyl-L-homocysteine + H(+)</text>
        <dbReference type="Rhea" id="RHEA:42640"/>
        <dbReference type="Rhea" id="RHEA-COMP:9539"/>
        <dbReference type="Rhea" id="RHEA-COMP:9563"/>
        <dbReference type="ChEBI" id="CHEBI:15378"/>
        <dbReference type="ChEBI" id="CHEBI:18151"/>
        <dbReference type="ChEBI" id="CHEBI:55437"/>
        <dbReference type="ChEBI" id="CHEBI:57856"/>
        <dbReference type="ChEBI" id="CHEBI:59789"/>
        <dbReference type="EC" id="2.1.1.163"/>
    </reaction>
</comment>
<proteinExistence type="inferred from homology"/>
<accession>A0ABN0X3B9</accession>
<feature type="binding site" evidence="4">
    <location>
        <position position="60"/>
    </location>
    <ligand>
        <name>S-adenosyl-L-methionine</name>
        <dbReference type="ChEBI" id="CHEBI:59789"/>
    </ligand>
</feature>
<sequence length="229" mass="24678">MSKLDKNTRQISAMFDKVSTGYDRTRAVIWLGQAPRWTRIATATLGLKPADLVLDVAAGTGTSARALCQSGARAVGCDISTGMLAIGQRRAPTARFVAGDALRLPIATGTFDAVSIFFGLRNVNDVPQALREMWRVTKPGGRLMVCEYAPPTDTPFGHLHAAYLRRVMPNLARLVGTSPSAYRYLAQSIMSWPTQAELADIIGAAGWRSTSWLNLTGGFVAVHQATKAD</sequence>
<comment type="caution">
    <text evidence="5">The sequence shown here is derived from an EMBL/GenBank/DDBJ whole genome shotgun (WGS) entry which is preliminary data.</text>
</comment>
<keyword evidence="1 4" id="KW-0489">Methyltransferase</keyword>
<comment type="pathway">
    <text evidence="4">Quinol/quinone metabolism; menaquinone biosynthesis; menaquinol from 1,4-dihydroxy-2-naphthoate: step 2/2.</text>
</comment>
<dbReference type="PROSITE" id="PS51608">
    <property type="entry name" value="SAM_MT_UBIE"/>
    <property type="match status" value="1"/>
</dbReference>
<reference evidence="5 6" key="1">
    <citation type="journal article" date="2019" name="Int. J. Syst. Evol. Microbiol.">
        <title>The Global Catalogue of Microorganisms (GCM) 10K type strain sequencing project: providing services to taxonomists for standard genome sequencing and annotation.</title>
        <authorList>
            <consortium name="The Broad Institute Genomics Platform"/>
            <consortium name="The Broad Institute Genome Sequencing Center for Infectious Disease"/>
            <person name="Wu L."/>
            <person name="Ma J."/>
        </authorList>
    </citation>
    <scope>NUCLEOTIDE SEQUENCE [LARGE SCALE GENOMIC DNA]</scope>
    <source>
        <strain evidence="5 6">JCM 3146</strain>
    </source>
</reference>
<dbReference type="RefSeq" id="WP_252800304.1">
    <property type="nucleotide sequence ID" value="NZ_BAAABM010000045.1"/>
</dbReference>
<dbReference type="EC" id="2.1.1.163" evidence="4"/>
<dbReference type="PANTHER" id="PTHR43591">
    <property type="entry name" value="METHYLTRANSFERASE"/>
    <property type="match status" value="1"/>
</dbReference>
<dbReference type="NCBIfam" id="TIGR01934">
    <property type="entry name" value="MenG_MenH_UbiE"/>
    <property type="match status" value="1"/>
</dbReference>
<keyword evidence="4" id="KW-0474">Menaquinone biosynthesis</keyword>
<evidence type="ECO:0000256" key="3">
    <source>
        <dbReference type="ARBA" id="ARBA00022691"/>
    </source>
</evidence>
<protein>
    <recommendedName>
        <fullName evidence="4">Demethylmenaquinone methyltransferase</fullName>
        <ecNumber evidence="4">2.1.1.163</ecNumber>
    </recommendedName>
</protein>
<evidence type="ECO:0000313" key="6">
    <source>
        <dbReference type="Proteomes" id="UP001501822"/>
    </source>
</evidence>
<name>A0ABN0X3B9_9ACTN</name>
<dbReference type="Proteomes" id="UP001501822">
    <property type="component" value="Unassembled WGS sequence"/>
</dbReference>
<dbReference type="SUPFAM" id="SSF53335">
    <property type="entry name" value="S-adenosyl-L-methionine-dependent methyltransferases"/>
    <property type="match status" value="1"/>
</dbReference>
<evidence type="ECO:0000256" key="1">
    <source>
        <dbReference type="ARBA" id="ARBA00022603"/>
    </source>
</evidence>
<gene>
    <name evidence="4" type="primary">menG</name>
    <name evidence="5" type="ORF">GCM10010151_49550</name>
</gene>
<keyword evidence="3 4" id="KW-0949">S-adenosyl-L-methionine</keyword>